<dbReference type="InterPro" id="IPR052022">
    <property type="entry name" value="26kDa_periplasmic_antigen"/>
</dbReference>
<feature type="non-terminal residue" evidence="2">
    <location>
        <position position="147"/>
    </location>
</feature>
<protein>
    <recommendedName>
        <fullName evidence="4">DUF541 domain-containing protein</fullName>
    </recommendedName>
</protein>
<dbReference type="Proteomes" id="UP000189462">
    <property type="component" value="Unassembled WGS sequence"/>
</dbReference>
<evidence type="ECO:0000256" key="1">
    <source>
        <dbReference type="SAM" id="SignalP"/>
    </source>
</evidence>
<dbReference type="Pfam" id="PF04402">
    <property type="entry name" value="SIMPL"/>
    <property type="match status" value="1"/>
</dbReference>
<comment type="caution">
    <text evidence="2">The sequence shown here is derived from an EMBL/GenBank/DDBJ whole genome shotgun (WGS) entry which is preliminary data.</text>
</comment>
<dbReference type="PANTHER" id="PTHR34387:SF1">
    <property type="entry name" value="PERIPLASMIC IMMUNOGENIC PROTEIN"/>
    <property type="match status" value="1"/>
</dbReference>
<dbReference type="AlphaFoldDB" id="A0A1V3N7E7"/>
<organism evidence="2 3">
    <name type="scientific">Thioalkalivibrio denitrificans</name>
    <dbReference type="NCBI Taxonomy" id="108003"/>
    <lineage>
        <taxon>Bacteria</taxon>
        <taxon>Pseudomonadati</taxon>
        <taxon>Pseudomonadota</taxon>
        <taxon>Gammaproteobacteria</taxon>
        <taxon>Chromatiales</taxon>
        <taxon>Ectothiorhodospiraceae</taxon>
        <taxon>Thioalkalivibrio</taxon>
    </lineage>
</organism>
<dbReference type="PANTHER" id="PTHR34387">
    <property type="entry name" value="SLR1258 PROTEIN"/>
    <property type="match status" value="1"/>
</dbReference>
<evidence type="ECO:0008006" key="4">
    <source>
        <dbReference type="Google" id="ProtNLM"/>
    </source>
</evidence>
<sequence length="147" mass="16399">MPNLTRSALLALLCLAVVASPVLGDDADAVRLHLSAVSEREVDNDLAGVTLQAERTGEDPARLAREVRELMDRALTMGREYPAVKLRTPAYTTQPVYERRDGETRQTGWRITQTLELEGTDLEAVMELTGKLQQDELRVTRMEFSVS</sequence>
<keyword evidence="3" id="KW-1185">Reference proteome</keyword>
<evidence type="ECO:0000313" key="3">
    <source>
        <dbReference type="Proteomes" id="UP000189462"/>
    </source>
</evidence>
<feature type="signal peptide" evidence="1">
    <location>
        <begin position="1"/>
        <end position="24"/>
    </location>
</feature>
<dbReference type="RefSeq" id="WP_139350000.1">
    <property type="nucleotide sequence ID" value="NZ_MVBK01000142.1"/>
</dbReference>
<dbReference type="STRING" id="108003.B1C78_16850"/>
<reference evidence="2 3" key="1">
    <citation type="submission" date="2017-02" db="EMBL/GenBank/DDBJ databases">
        <title>Genomic diversity within the haloalkaliphilic genus Thioalkalivibrio.</title>
        <authorList>
            <person name="Ahn A.-C."/>
            <person name="Meier-Kolthoff J."/>
            <person name="Overmars L."/>
            <person name="Richter M."/>
            <person name="Woyke T."/>
            <person name="Sorokin D.Y."/>
            <person name="Muyzer G."/>
        </authorList>
    </citation>
    <scope>NUCLEOTIDE SEQUENCE [LARGE SCALE GENOMIC DNA]</scope>
    <source>
        <strain evidence="2 3">ALJD</strain>
    </source>
</reference>
<dbReference type="OrthoDB" id="5782817at2"/>
<feature type="chain" id="PRO_5013228732" description="DUF541 domain-containing protein" evidence="1">
    <location>
        <begin position="25"/>
        <end position="147"/>
    </location>
</feature>
<dbReference type="GO" id="GO:0006974">
    <property type="term" value="P:DNA damage response"/>
    <property type="evidence" value="ECO:0007669"/>
    <property type="project" value="TreeGrafter"/>
</dbReference>
<gene>
    <name evidence="2" type="ORF">B1C78_16850</name>
</gene>
<keyword evidence="1" id="KW-0732">Signal</keyword>
<dbReference type="InterPro" id="IPR007497">
    <property type="entry name" value="SIMPL/DUF541"/>
</dbReference>
<proteinExistence type="predicted"/>
<accession>A0A1V3N7E7</accession>
<name>A0A1V3N7E7_9GAMM</name>
<dbReference type="Gene3D" id="3.30.70.2970">
    <property type="entry name" value="Protein of unknown function (DUF541), domain 2"/>
    <property type="match status" value="1"/>
</dbReference>
<evidence type="ECO:0000313" key="2">
    <source>
        <dbReference type="EMBL" id="OOG21007.1"/>
    </source>
</evidence>
<dbReference type="EMBL" id="MVBK01000142">
    <property type="protein sequence ID" value="OOG21007.1"/>
    <property type="molecule type" value="Genomic_DNA"/>
</dbReference>